<dbReference type="Gene3D" id="2.60.40.1260">
    <property type="entry name" value="Lamin Tail domain"/>
    <property type="match status" value="1"/>
</dbReference>
<feature type="domain" description="LTD" evidence="1">
    <location>
        <begin position="48"/>
        <end position="213"/>
    </location>
</feature>
<proteinExistence type="predicted"/>
<accession>A0A1F7GH06</accession>
<sequence>MTNAMNKKNIILGMLFSIPILVISYRSTYALFSSSVSNTNNTFSASASFPTVTPSVQIVINEISSDGNNKKEWAELYNPTGTSIDLSGWLIGNGALNDPLPAGSIISAGGYAVIIPSVTDVAGIPSSAATFQLSVWLIGNGALNDPLPAGSIISAGGYAVIIPSVTDVAGIPSSAATFQLSVNQIGNGFTDAGDAIVLKNTTSTIIDQLSYGTDTTIFPTPPASPGSGQSLARSPNGFDADIAGDWVIDSTPTIGQANL</sequence>
<evidence type="ECO:0000313" key="2">
    <source>
        <dbReference type="EMBL" id="OGK18145.1"/>
    </source>
</evidence>
<comment type="caution">
    <text evidence="2">The sequence shown here is derived from an EMBL/GenBank/DDBJ whole genome shotgun (WGS) entry which is preliminary data.</text>
</comment>
<dbReference type="InterPro" id="IPR036415">
    <property type="entry name" value="Lamin_tail_dom_sf"/>
</dbReference>
<name>A0A1F7GH06_9BACT</name>
<dbReference type="Proteomes" id="UP000176850">
    <property type="component" value="Unassembled WGS sequence"/>
</dbReference>
<gene>
    <name evidence="2" type="ORF">A2799_03120</name>
</gene>
<reference evidence="2 3" key="1">
    <citation type="journal article" date="2016" name="Nat. Commun.">
        <title>Thousands of microbial genomes shed light on interconnected biogeochemical processes in an aquifer system.</title>
        <authorList>
            <person name="Anantharaman K."/>
            <person name="Brown C.T."/>
            <person name="Hug L.A."/>
            <person name="Sharon I."/>
            <person name="Castelle C.J."/>
            <person name="Probst A.J."/>
            <person name="Thomas B.C."/>
            <person name="Singh A."/>
            <person name="Wilkins M.J."/>
            <person name="Karaoz U."/>
            <person name="Brodie E.L."/>
            <person name="Williams K.H."/>
            <person name="Hubbard S.S."/>
            <person name="Banfield J.F."/>
        </authorList>
    </citation>
    <scope>NUCLEOTIDE SEQUENCE [LARGE SCALE GENOMIC DNA]</scope>
</reference>
<dbReference type="EMBL" id="MFZH01000036">
    <property type="protein sequence ID" value="OGK18145.1"/>
    <property type="molecule type" value="Genomic_DNA"/>
</dbReference>
<dbReference type="SUPFAM" id="SSF74853">
    <property type="entry name" value="Lamin A/C globular tail domain"/>
    <property type="match status" value="1"/>
</dbReference>
<protein>
    <recommendedName>
        <fullName evidence="1">LTD domain-containing protein</fullName>
    </recommendedName>
</protein>
<dbReference type="InterPro" id="IPR001322">
    <property type="entry name" value="Lamin_tail_dom"/>
</dbReference>
<evidence type="ECO:0000259" key="1">
    <source>
        <dbReference type="PROSITE" id="PS51841"/>
    </source>
</evidence>
<dbReference type="Pfam" id="PF00932">
    <property type="entry name" value="LTD"/>
    <property type="match status" value="1"/>
</dbReference>
<organism evidence="2 3">
    <name type="scientific">Candidatus Roizmanbacteria bacterium RIFCSPHIGHO2_01_FULL_39_24</name>
    <dbReference type="NCBI Taxonomy" id="1802032"/>
    <lineage>
        <taxon>Bacteria</taxon>
        <taxon>Candidatus Roizmaniibacteriota</taxon>
    </lineage>
</organism>
<dbReference type="AlphaFoldDB" id="A0A1F7GH06"/>
<dbReference type="PROSITE" id="PS51841">
    <property type="entry name" value="LTD"/>
    <property type="match status" value="1"/>
</dbReference>
<evidence type="ECO:0000313" key="3">
    <source>
        <dbReference type="Proteomes" id="UP000176850"/>
    </source>
</evidence>